<dbReference type="PROSITE" id="PS50943">
    <property type="entry name" value="HTH_CROC1"/>
    <property type="match status" value="1"/>
</dbReference>
<dbReference type="InterPro" id="IPR001387">
    <property type="entry name" value="Cro/C1-type_HTH"/>
</dbReference>
<dbReference type="InterPro" id="IPR010982">
    <property type="entry name" value="Lambda_DNA-bd_dom_sf"/>
</dbReference>
<dbReference type="CDD" id="cd00093">
    <property type="entry name" value="HTH_XRE"/>
    <property type="match status" value="1"/>
</dbReference>
<comment type="caution">
    <text evidence="2">The sequence shown here is derived from an EMBL/GenBank/DDBJ whole genome shotgun (WGS) entry which is preliminary data.</text>
</comment>
<dbReference type="Pfam" id="PF13560">
    <property type="entry name" value="HTH_31"/>
    <property type="match status" value="1"/>
</dbReference>
<accession>A0ABS1MHW6</accession>
<dbReference type="RefSeq" id="WP_201958631.1">
    <property type="nucleotide sequence ID" value="NZ_JAERRJ010000028.1"/>
</dbReference>
<keyword evidence="3" id="KW-1185">Reference proteome</keyword>
<gene>
    <name evidence="2" type="ORF">JK358_38220</name>
</gene>
<name>A0ABS1MHW6_9NOCA</name>
<dbReference type="Proteomes" id="UP000602198">
    <property type="component" value="Unassembled WGS sequence"/>
</dbReference>
<dbReference type="Gene3D" id="1.25.40.10">
    <property type="entry name" value="Tetratricopeptide repeat domain"/>
    <property type="match status" value="1"/>
</dbReference>
<feature type="domain" description="HTH cro/C1-type" evidence="1">
    <location>
        <begin position="70"/>
        <end position="115"/>
    </location>
</feature>
<dbReference type="Gene3D" id="1.10.260.40">
    <property type="entry name" value="lambda repressor-like DNA-binding domains"/>
    <property type="match status" value="1"/>
</dbReference>
<organism evidence="2 3">
    <name type="scientific">Nocardia acididurans</name>
    <dbReference type="NCBI Taxonomy" id="2802282"/>
    <lineage>
        <taxon>Bacteria</taxon>
        <taxon>Bacillati</taxon>
        <taxon>Actinomycetota</taxon>
        <taxon>Actinomycetes</taxon>
        <taxon>Mycobacteriales</taxon>
        <taxon>Nocardiaceae</taxon>
        <taxon>Nocardia</taxon>
    </lineage>
</organism>
<evidence type="ECO:0000259" key="1">
    <source>
        <dbReference type="PROSITE" id="PS50943"/>
    </source>
</evidence>
<dbReference type="SMART" id="SM00530">
    <property type="entry name" value="HTH_XRE"/>
    <property type="match status" value="1"/>
</dbReference>
<reference evidence="2 3" key="1">
    <citation type="submission" date="2021-01" db="EMBL/GenBank/DDBJ databases">
        <title>WGS of actinomycetes isolated from Thailand.</title>
        <authorList>
            <person name="Thawai C."/>
        </authorList>
    </citation>
    <scope>NUCLEOTIDE SEQUENCE [LARGE SCALE GENOMIC DNA]</scope>
    <source>
        <strain evidence="2 3">LPG 2</strain>
    </source>
</reference>
<dbReference type="EMBL" id="JAERRJ010000028">
    <property type="protein sequence ID" value="MBL1080248.1"/>
    <property type="molecule type" value="Genomic_DNA"/>
</dbReference>
<sequence>MSTEARHCRHCAHVLPPDVLGILCADCGRHAGFQRPLTPAFYDRPDIRDALARYDFGPVFRAVRAETEASQLNLGVLLDLSQSRVSAVERGERRLCDVGLVARIAEALGIPAQHLGFTPRPPGNLAIEQEVSWVNRRDFITWLTAIALGTGLSPDLDRLTNRATGKTLRHRQIGAGDIEAVETMTKAFRQWDLAHGGELCRAAAEAQLQQVYAWDRAHCTPAIRARLGIATADLASMTGWLTYDVAESADDHGGARQHWGSAFETALGQDHPRSTDLAVSVLLDLAHQYLHLHQARHALQVVQLAAATASSRFYPVSTITAGYISVVLAWCWAMIGEIEPTRRALGQAQELYAAVDGDTPPWAWFVTEPEIAGQQGHALYLLSLHHPQFAPEAIEHLTVSVAGHGETFARTRAVVLPTLAGAYVRAGDLDAALHHGQHALTAATKLSSQRCYRRLGDLHELTAAHNHRSDIADFRRTLVDAVPGLETQP</sequence>
<dbReference type="SUPFAM" id="SSF47413">
    <property type="entry name" value="lambda repressor-like DNA-binding domains"/>
    <property type="match status" value="1"/>
</dbReference>
<proteinExistence type="predicted"/>
<dbReference type="InterPro" id="IPR011990">
    <property type="entry name" value="TPR-like_helical_dom_sf"/>
</dbReference>
<evidence type="ECO:0000313" key="2">
    <source>
        <dbReference type="EMBL" id="MBL1080248.1"/>
    </source>
</evidence>
<evidence type="ECO:0000313" key="3">
    <source>
        <dbReference type="Proteomes" id="UP000602198"/>
    </source>
</evidence>
<protein>
    <submittedName>
        <fullName evidence="2">Helix-turn-helix transcriptional regulator</fullName>
    </submittedName>
</protein>